<feature type="compositionally biased region" description="Basic residues" evidence="1">
    <location>
        <begin position="33"/>
        <end position="54"/>
    </location>
</feature>
<evidence type="ECO:0000313" key="3">
    <source>
        <dbReference type="Proteomes" id="UP001062165"/>
    </source>
</evidence>
<evidence type="ECO:0000313" key="2">
    <source>
        <dbReference type="EMBL" id="UXX79771.1"/>
    </source>
</evidence>
<dbReference type="RefSeq" id="WP_263051502.1">
    <property type="nucleotide sequence ID" value="NZ_CP106735.1"/>
</dbReference>
<feature type="region of interest" description="Disordered" evidence="1">
    <location>
        <begin position="272"/>
        <end position="298"/>
    </location>
</feature>
<reference evidence="2" key="1">
    <citation type="submission" date="2022-10" db="EMBL/GenBank/DDBJ databases">
        <title>Comparative genomics and taxonomic characterization of three novel marine species of genus Reichenbachiella exhibiting antioxidant and polysaccharide degradation activities.</title>
        <authorList>
            <person name="Muhammad N."/>
            <person name="Lee Y.-J."/>
            <person name="Ko J."/>
            <person name="Kim S.-G."/>
        </authorList>
    </citation>
    <scope>NUCLEOTIDE SEQUENCE</scope>
    <source>
        <strain evidence="2">Wsw4-B4</strain>
    </source>
</reference>
<feature type="compositionally biased region" description="Basic and acidic residues" evidence="1">
    <location>
        <begin position="285"/>
        <end position="298"/>
    </location>
</feature>
<feature type="compositionally biased region" description="Polar residues" evidence="1">
    <location>
        <begin position="122"/>
        <end position="131"/>
    </location>
</feature>
<sequence length="397" mass="44708">MILASSQMSYAQLLTDRNKLKTAKRESGFLQFKKKSKVKKPSGKHKTIAARKTRSTTPATKAGGKQKVNPKFSVTTAGQARNRKISPRYSQNNAGQVKGKKVSPRFSQNNAGQVKGKKVNPRYTQSNAGQSDNKKIVPRFSIINAGQVDGKKIAPRFSPPSTSHLKGKKISPRYTQSHAGQSGVKKISPRFSVMTAGQVKSKKINPRFTQTNAGQVKGKAINPRYSEWKQAGKVVIVKPRFTTPPTYSRTKPAGNREKGFLPGFNLYRKPAKHKPGPGSQYAGATKEKVQKPNHAGEHNKNIKSYKKYKNKSMMFSPNSQVSNFELKTKKMRKKRDMHPSANYLSAKYYKSRTVRNTKRKFNVMWVRMYGNKTQPDAVKKKTKKAKFDKDEIEIWNN</sequence>
<name>A0ABY6D0S0_9BACT</name>
<feature type="region of interest" description="Disordered" evidence="1">
    <location>
        <begin position="33"/>
        <end position="67"/>
    </location>
</feature>
<protein>
    <submittedName>
        <fullName evidence="2">Uncharacterized protein</fullName>
    </submittedName>
</protein>
<dbReference type="Proteomes" id="UP001062165">
    <property type="component" value="Chromosome"/>
</dbReference>
<proteinExistence type="predicted"/>
<evidence type="ECO:0000256" key="1">
    <source>
        <dbReference type="SAM" id="MobiDB-lite"/>
    </source>
</evidence>
<dbReference type="EMBL" id="CP106735">
    <property type="protein sequence ID" value="UXX79771.1"/>
    <property type="molecule type" value="Genomic_DNA"/>
</dbReference>
<accession>A0ABY6D0S0</accession>
<organism evidence="2 3">
    <name type="scientific">Reichenbachiella carrageenanivorans</name>
    <dbReference type="NCBI Taxonomy" id="2979869"/>
    <lineage>
        <taxon>Bacteria</taxon>
        <taxon>Pseudomonadati</taxon>
        <taxon>Bacteroidota</taxon>
        <taxon>Cytophagia</taxon>
        <taxon>Cytophagales</taxon>
        <taxon>Reichenbachiellaceae</taxon>
        <taxon>Reichenbachiella</taxon>
    </lineage>
</organism>
<feature type="region of interest" description="Disordered" evidence="1">
    <location>
        <begin position="90"/>
        <end position="131"/>
    </location>
</feature>
<keyword evidence="3" id="KW-1185">Reference proteome</keyword>
<feature type="region of interest" description="Disordered" evidence="1">
    <location>
        <begin position="151"/>
        <end position="185"/>
    </location>
</feature>
<gene>
    <name evidence="2" type="ORF">N7E81_01435</name>
</gene>